<dbReference type="PANTHER" id="PTHR31775">
    <property type="entry name" value="OS02G0117200 PROTEIN"/>
    <property type="match status" value="1"/>
</dbReference>
<dbReference type="Gramene" id="PRQ17748">
    <property type="protein sequence ID" value="PRQ17748"/>
    <property type="gene ID" value="RchiOBHm_Chr7g0198371"/>
</dbReference>
<evidence type="ECO:0000313" key="2">
    <source>
        <dbReference type="Proteomes" id="UP000238479"/>
    </source>
</evidence>
<protein>
    <recommendedName>
        <fullName evidence="3">Remorin</fullName>
    </recommendedName>
</protein>
<comment type="caution">
    <text evidence="1">The sequence shown here is derived from an EMBL/GenBank/DDBJ whole genome shotgun (WGS) entry which is preliminary data.</text>
</comment>
<gene>
    <name evidence="1" type="ORF">RchiOBHm_Chr7g0198371</name>
</gene>
<dbReference type="AlphaFoldDB" id="A0A2P6P741"/>
<keyword evidence="2" id="KW-1185">Reference proteome</keyword>
<reference evidence="1 2" key="1">
    <citation type="journal article" date="2018" name="Nat. Genet.">
        <title>The Rosa genome provides new insights in the design of modern roses.</title>
        <authorList>
            <person name="Bendahmane M."/>
        </authorList>
    </citation>
    <scope>NUCLEOTIDE SEQUENCE [LARGE SCALE GENOMIC DNA]</scope>
    <source>
        <strain evidence="2">cv. Old Blush</strain>
    </source>
</reference>
<dbReference type="EMBL" id="PDCK01000045">
    <property type="protein sequence ID" value="PRQ17748.1"/>
    <property type="molecule type" value="Genomic_DNA"/>
</dbReference>
<evidence type="ECO:0008006" key="3">
    <source>
        <dbReference type="Google" id="ProtNLM"/>
    </source>
</evidence>
<organism evidence="1 2">
    <name type="scientific">Rosa chinensis</name>
    <name type="common">China rose</name>
    <dbReference type="NCBI Taxonomy" id="74649"/>
    <lineage>
        <taxon>Eukaryota</taxon>
        <taxon>Viridiplantae</taxon>
        <taxon>Streptophyta</taxon>
        <taxon>Embryophyta</taxon>
        <taxon>Tracheophyta</taxon>
        <taxon>Spermatophyta</taxon>
        <taxon>Magnoliopsida</taxon>
        <taxon>eudicotyledons</taxon>
        <taxon>Gunneridae</taxon>
        <taxon>Pentapetalae</taxon>
        <taxon>rosids</taxon>
        <taxon>fabids</taxon>
        <taxon>Rosales</taxon>
        <taxon>Rosaceae</taxon>
        <taxon>Rosoideae</taxon>
        <taxon>Rosoideae incertae sedis</taxon>
        <taxon>Rosa</taxon>
    </lineage>
</organism>
<sequence length="54" mass="6268">MSAEIETEKRLALIKAWEESEKTKAENRAYKRMSAVGLMGRQQENIRRGTTQKN</sequence>
<accession>A0A2P6P741</accession>
<dbReference type="STRING" id="74649.A0A2P6P741"/>
<dbReference type="PANTHER" id="PTHR31775:SF29">
    <property type="entry name" value="REMORIN C-TERMINAL DOMAIN-CONTAINING PROTEIN"/>
    <property type="match status" value="1"/>
</dbReference>
<proteinExistence type="predicted"/>
<dbReference type="Proteomes" id="UP000238479">
    <property type="component" value="Chromosome 7"/>
</dbReference>
<evidence type="ECO:0000313" key="1">
    <source>
        <dbReference type="EMBL" id="PRQ17748.1"/>
    </source>
</evidence>
<name>A0A2P6P741_ROSCH</name>